<name>A0ABR8ALQ7_9CYAN</name>
<gene>
    <name evidence="1" type="ORF">H6G24_32985</name>
</gene>
<reference evidence="1 2" key="1">
    <citation type="journal article" date="2020" name="ISME J.">
        <title>Comparative genomics reveals insights into cyanobacterial evolution and habitat adaptation.</title>
        <authorList>
            <person name="Chen M.Y."/>
            <person name="Teng W.K."/>
            <person name="Zhao L."/>
            <person name="Hu C.X."/>
            <person name="Zhou Y.K."/>
            <person name="Han B.P."/>
            <person name="Song L.R."/>
            <person name="Shu W.S."/>
        </authorList>
    </citation>
    <scope>NUCLEOTIDE SEQUENCE [LARGE SCALE GENOMIC DNA]</scope>
    <source>
        <strain evidence="1 2">FACHB-288</strain>
    </source>
</reference>
<organism evidence="1 2">
    <name type="scientific">Calothrix parietina FACHB-288</name>
    <dbReference type="NCBI Taxonomy" id="2692896"/>
    <lineage>
        <taxon>Bacteria</taxon>
        <taxon>Bacillati</taxon>
        <taxon>Cyanobacteriota</taxon>
        <taxon>Cyanophyceae</taxon>
        <taxon>Nostocales</taxon>
        <taxon>Calotrichaceae</taxon>
        <taxon>Calothrix</taxon>
    </lineage>
</organism>
<evidence type="ECO:0000313" key="2">
    <source>
        <dbReference type="Proteomes" id="UP000658514"/>
    </source>
</evidence>
<accession>A0ABR8ALQ7</accession>
<dbReference type="Proteomes" id="UP000658514">
    <property type="component" value="Unassembled WGS sequence"/>
</dbReference>
<dbReference type="EMBL" id="JACJQH010000081">
    <property type="protein sequence ID" value="MBD2200228.1"/>
    <property type="molecule type" value="Genomic_DNA"/>
</dbReference>
<keyword evidence="2" id="KW-1185">Reference proteome</keyword>
<proteinExistence type="predicted"/>
<sequence>MSDIALHKYLPRLPDIALQEFTEWCVLEQAKTAGFNFTPDNSKLQNLPPQEYISKLIDQFMKVKPDPIKAGLVAAIAGKEADQHNLSGVASLTDFVSIYVKYLVPKDGTTPDQAKALLLEAAQKQCEQLTQIAKKHGVEF</sequence>
<evidence type="ECO:0000313" key="1">
    <source>
        <dbReference type="EMBL" id="MBD2200228.1"/>
    </source>
</evidence>
<comment type="caution">
    <text evidence="1">The sequence shown here is derived from an EMBL/GenBank/DDBJ whole genome shotgun (WGS) entry which is preliminary data.</text>
</comment>
<dbReference type="RefSeq" id="WP_190550836.1">
    <property type="nucleotide sequence ID" value="NZ_CAWPNO010000119.1"/>
</dbReference>
<protein>
    <submittedName>
        <fullName evidence="1">Uncharacterized protein</fullName>
    </submittedName>
</protein>